<gene>
    <name evidence="1" type="ORF">BB560_006426</name>
</gene>
<protein>
    <submittedName>
        <fullName evidence="1">Uncharacterized protein</fullName>
    </submittedName>
</protein>
<dbReference type="AlphaFoldDB" id="A0A2T9Y688"/>
<dbReference type="Proteomes" id="UP000245609">
    <property type="component" value="Unassembled WGS sequence"/>
</dbReference>
<dbReference type="EMBL" id="MBFS01003229">
    <property type="protein sequence ID" value="PVU87825.1"/>
    <property type="molecule type" value="Genomic_DNA"/>
</dbReference>
<dbReference type="Gene3D" id="2.40.160.210">
    <property type="entry name" value="Acyl-CoA thioesterase, double hotdog domain"/>
    <property type="match status" value="1"/>
</dbReference>
<dbReference type="InterPro" id="IPR042171">
    <property type="entry name" value="Acyl-CoA_hotdog"/>
</dbReference>
<proteinExistence type="predicted"/>
<dbReference type="STRING" id="133381.A0A2T9Y688"/>
<name>A0A2T9Y688_9FUNG</name>
<reference evidence="1 2" key="1">
    <citation type="journal article" date="2018" name="MBio">
        <title>Comparative Genomics Reveals the Core Gene Toolbox for the Fungus-Insect Symbiosis.</title>
        <authorList>
            <person name="Wang Y."/>
            <person name="Stata M."/>
            <person name="Wang W."/>
            <person name="Stajich J.E."/>
            <person name="White M.M."/>
            <person name="Moncalvo J.M."/>
        </authorList>
    </citation>
    <scope>NUCLEOTIDE SEQUENCE [LARGE SCALE GENOMIC DNA]</scope>
    <source>
        <strain evidence="1 2">SC-DP-2</strain>
    </source>
</reference>
<comment type="caution">
    <text evidence="1">The sequence shown here is derived from an EMBL/GenBank/DDBJ whole genome shotgun (WGS) entry which is preliminary data.</text>
</comment>
<evidence type="ECO:0000313" key="2">
    <source>
        <dbReference type="Proteomes" id="UP000245609"/>
    </source>
</evidence>
<feature type="non-terminal residue" evidence="1">
    <location>
        <position position="1"/>
    </location>
</feature>
<accession>A0A2T9Y688</accession>
<keyword evidence="2" id="KW-1185">Reference proteome</keyword>
<organism evidence="1 2">
    <name type="scientific">Smittium megazygosporum</name>
    <dbReference type="NCBI Taxonomy" id="133381"/>
    <lineage>
        <taxon>Eukaryota</taxon>
        <taxon>Fungi</taxon>
        <taxon>Fungi incertae sedis</taxon>
        <taxon>Zoopagomycota</taxon>
        <taxon>Kickxellomycotina</taxon>
        <taxon>Harpellomycetes</taxon>
        <taxon>Harpellales</taxon>
        <taxon>Legeriomycetaceae</taxon>
        <taxon>Smittium</taxon>
    </lineage>
</organism>
<feature type="non-terminal residue" evidence="1">
    <location>
        <position position="140"/>
    </location>
</feature>
<evidence type="ECO:0000313" key="1">
    <source>
        <dbReference type="EMBL" id="PVU87825.1"/>
    </source>
</evidence>
<sequence>KSFASRSVDVMQDGNQLLLFSASFAKQDTNESYVSHQYKMPEVYHVDSGEMLEGVTGPNDNMLLTNSYTVDQRMTIMKTIDVDSRLAVPKDPILRKNFSKSVNKLMEMDLQGGRLTKEDIRIPYNTRWMKVQCHEELANN</sequence>